<dbReference type="EMBL" id="CABVQS010000014">
    <property type="protein sequence ID" value="VWD26239.1"/>
    <property type="molecule type" value="Genomic_DNA"/>
</dbReference>
<accession>A0A6P2Z4V5</accession>
<dbReference type="Proteomes" id="UP000494109">
    <property type="component" value="Unassembled WGS sequence"/>
</dbReference>
<organism evidence="1 2">
    <name type="scientific">Burkholderia contaminans</name>
    <dbReference type="NCBI Taxonomy" id="488447"/>
    <lineage>
        <taxon>Bacteria</taxon>
        <taxon>Pseudomonadati</taxon>
        <taxon>Pseudomonadota</taxon>
        <taxon>Betaproteobacteria</taxon>
        <taxon>Burkholderiales</taxon>
        <taxon>Burkholderiaceae</taxon>
        <taxon>Burkholderia</taxon>
        <taxon>Burkholderia cepacia complex</taxon>
    </lineage>
</organism>
<dbReference type="RefSeq" id="WP_174945695.1">
    <property type="nucleotide sequence ID" value="NZ_CABVQS010000014.1"/>
</dbReference>
<proteinExistence type="predicted"/>
<gene>
    <name evidence="1" type="ORF">BCO71033_03538</name>
</gene>
<evidence type="ECO:0000313" key="2">
    <source>
        <dbReference type="Proteomes" id="UP000494109"/>
    </source>
</evidence>
<dbReference type="AlphaFoldDB" id="A0A6P2Z4V5"/>
<protein>
    <submittedName>
        <fullName evidence="1">Uncharacterized protein</fullName>
    </submittedName>
</protein>
<evidence type="ECO:0000313" key="1">
    <source>
        <dbReference type="EMBL" id="VWD26239.1"/>
    </source>
</evidence>
<name>A0A6P2Z4V5_9BURK</name>
<reference evidence="1 2" key="1">
    <citation type="submission" date="2019-09" db="EMBL/GenBank/DDBJ databases">
        <authorList>
            <person name="Depoorter E."/>
        </authorList>
    </citation>
    <scope>NUCLEOTIDE SEQUENCE [LARGE SCALE GENOMIC DNA]</scope>
    <source>
        <strain evidence="1">R-71033</strain>
    </source>
</reference>
<sequence>MADRRQLEAELTKLDARLADERQAVSVVRRQLDSRPLIPAPSVGAAWHPEAHAVTELRAVLAARRSTVSRLEAQRAAVAARLEQAKRLQSASRDAISGASQ</sequence>